<dbReference type="AlphaFoldDB" id="A0A6B9FLM4"/>
<evidence type="ECO:0000313" key="1">
    <source>
        <dbReference type="EMBL" id="QGY03470.1"/>
    </source>
</evidence>
<evidence type="ECO:0000313" key="2">
    <source>
        <dbReference type="Proteomes" id="UP000012488"/>
    </source>
</evidence>
<reference evidence="1 2" key="2">
    <citation type="journal article" date="2013" name="Genome Announc.">
        <title>Draft Genome Sequence of Methylobacterium mesophilicum Strain SR1.6/6, Isolated from Citrus sinensis.</title>
        <authorList>
            <person name="Marinho Almeida D."/>
            <person name="Dini-Andreote F."/>
            <person name="Camargo Neves A.A."/>
            <person name="Juca Ramos R.T."/>
            <person name="Andreote F.D."/>
            <person name="Carneiro A.R."/>
            <person name="Oliveira de Souza Lima A."/>
            <person name="Caracciolo Gomes de Sa P.H."/>
            <person name="Ribeiro Barbosa M.S."/>
            <person name="Araujo W.L."/>
            <person name="Silva A."/>
        </authorList>
    </citation>
    <scope>NUCLEOTIDE SEQUENCE [LARGE SCALE GENOMIC DNA]</scope>
    <source>
        <strain evidence="1 2">SR1.6/6</strain>
    </source>
</reference>
<dbReference type="OrthoDB" id="8005608at2"/>
<protein>
    <submittedName>
        <fullName evidence="1">Uncharacterized protein</fullName>
    </submittedName>
</protein>
<dbReference type="Proteomes" id="UP000012488">
    <property type="component" value="Chromosome"/>
</dbReference>
<sequence length="108" mass="11750">MRIREVLAAVVRPHPGQRGGTGRPLPVRIWPDDAALWLDENGVRHRRAARHVLASLAALRHGGRYGARVAGTGKVVTGPVSVLTLRDPQDECGFVFCLTPCGHGEEHF</sequence>
<organism evidence="1 2">
    <name type="scientific">Methylobacterium mesophilicum SR1.6/6</name>
    <dbReference type="NCBI Taxonomy" id="908290"/>
    <lineage>
        <taxon>Bacteria</taxon>
        <taxon>Pseudomonadati</taxon>
        <taxon>Pseudomonadota</taxon>
        <taxon>Alphaproteobacteria</taxon>
        <taxon>Hyphomicrobiales</taxon>
        <taxon>Methylobacteriaceae</taxon>
        <taxon>Methylobacterium</taxon>
    </lineage>
</organism>
<name>A0A6B9FLM4_9HYPH</name>
<gene>
    <name evidence="1" type="ORF">MMSR116_17385</name>
</gene>
<proteinExistence type="predicted"/>
<dbReference type="KEGG" id="mmes:MMSR116_17385"/>
<accession>A0A6B9FLM4</accession>
<dbReference type="EMBL" id="CP043538">
    <property type="protein sequence ID" value="QGY03470.1"/>
    <property type="molecule type" value="Genomic_DNA"/>
</dbReference>
<reference evidence="1 2" key="1">
    <citation type="journal article" date="2012" name="Genet. Mol. Biol.">
        <title>Analysis of 16S rRNA and mxaF genes revealing insights into Methylobacterium niche-specific plant association.</title>
        <authorList>
            <person name="Dourado M.N."/>
            <person name="Andreote F.D."/>
            <person name="Dini-Andreote F."/>
            <person name="Conti R."/>
            <person name="Araujo J.M."/>
            <person name="Araujo W.L."/>
        </authorList>
    </citation>
    <scope>NUCLEOTIDE SEQUENCE [LARGE SCALE GENOMIC DNA]</scope>
    <source>
        <strain evidence="1 2">SR1.6/6</strain>
    </source>
</reference>
<dbReference type="RefSeq" id="WP_039894521.1">
    <property type="nucleotide sequence ID" value="NZ_CP043538.1"/>
</dbReference>